<gene>
    <name evidence="2" type="primary">Cnig_chr_IV.g12086</name>
    <name evidence="2" type="ORF">B9Z55_012086</name>
</gene>
<comment type="caution">
    <text evidence="2">The sequence shown here is derived from an EMBL/GenBank/DDBJ whole genome shotgun (WGS) entry which is preliminary data.</text>
</comment>
<name>A0A2G5TVM1_9PELO</name>
<feature type="signal peptide" evidence="1">
    <location>
        <begin position="1"/>
        <end position="18"/>
    </location>
</feature>
<keyword evidence="3" id="KW-1185">Reference proteome</keyword>
<dbReference type="Proteomes" id="UP000230233">
    <property type="component" value="Chromosome IV"/>
</dbReference>
<keyword evidence="1" id="KW-0732">Signal</keyword>
<reference evidence="3" key="1">
    <citation type="submission" date="2017-10" db="EMBL/GenBank/DDBJ databases">
        <title>Rapid genome shrinkage in a self-fertile nematode reveals novel sperm competition proteins.</title>
        <authorList>
            <person name="Yin D."/>
            <person name="Schwarz E.M."/>
            <person name="Thomas C.G."/>
            <person name="Felde R.L."/>
            <person name="Korf I.F."/>
            <person name="Cutter A.D."/>
            <person name="Schartner C.M."/>
            <person name="Ralston E.J."/>
            <person name="Meyer B.J."/>
            <person name="Haag E.S."/>
        </authorList>
    </citation>
    <scope>NUCLEOTIDE SEQUENCE [LARGE SCALE GENOMIC DNA]</scope>
    <source>
        <strain evidence="3">JU1422</strain>
    </source>
</reference>
<evidence type="ECO:0000313" key="2">
    <source>
        <dbReference type="EMBL" id="PIC31359.1"/>
    </source>
</evidence>
<proteinExistence type="predicted"/>
<evidence type="ECO:0000313" key="3">
    <source>
        <dbReference type="Proteomes" id="UP000230233"/>
    </source>
</evidence>
<protein>
    <submittedName>
        <fullName evidence="2">Uncharacterized protein</fullName>
    </submittedName>
</protein>
<dbReference type="EMBL" id="PDUG01000004">
    <property type="protein sequence ID" value="PIC31359.1"/>
    <property type="molecule type" value="Genomic_DNA"/>
</dbReference>
<organism evidence="2 3">
    <name type="scientific">Caenorhabditis nigoni</name>
    <dbReference type="NCBI Taxonomy" id="1611254"/>
    <lineage>
        <taxon>Eukaryota</taxon>
        <taxon>Metazoa</taxon>
        <taxon>Ecdysozoa</taxon>
        <taxon>Nematoda</taxon>
        <taxon>Chromadorea</taxon>
        <taxon>Rhabditida</taxon>
        <taxon>Rhabditina</taxon>
        <taxon>Rhabditomorpha</taxon>
        <taxon>Rhabditoidea</taxon>
        <taxon>Rhabditidae</taxon>
        <taxon>Peloderinae</taxon>
        <taxon>Caenorhabditis</taxon>
    </lineage>
</organism>
<evidence type="ECO:0000256" key="1">
    <source>
        <dbReference type="SAM" id="SignalP"/>
    </source>
</evidence>
<dbReference type="AlphaFoldDB" id="A0A2G5TVM1"/>
<accession>A0A2G5TVM1</accession>
<sequence length="228" mass="25879">MQHPMKVLLVAGILLCCALIAAPTALHRMKRKGSSEDDKEKIAEMINNIRRSMAVEYDISNMHKLKYDGNLKVKDPCSQEDWLDQKKMQQLESEKNVEGFIKLLADNTYYSCFYPGQTSIACRLKICEEQERIGYRGERILCVCGPERRFDKSSMKIGEPGTECDGEEDDGLCEETVPTTTVKINTTTSKTKAMEKHEYDYEEDGSSNVFTTAIILNLIAFYLVASFL</sequence>
<feature type="chain" id="PRO_5013613263" evidence="1">
    <location>
        <begin position="19"/>
        <end position="228"/>
    </location>
</feature>